<dbReference type="GeneID" id="94351642"/>
<dbReference type="EMBL" id="SHOA02000004">
    <property type="protein sequence ID" value="TDH71416.1"/>
    <property type="molecule type" value="Genomic_DNA"/>
</dbReference>
<organism evidence="1 2">
    <name type="scientific">Bremia lactucae</name>
    <name type="common">Lettuce downy mildew</name>
    <dbReference type="NCBI Taxonomy" id="4779"/>
    <lineage>
        <taxon>Eukaryota</taxon>
        <taxon>Sar</taxon>
        <taxon>Stramenopiles</taxon>
        <taxon>Oomycota</taxon>
        <taxon>Peronosporomycetes</taxon>
        <taxon>Peronosporales</taxon>
        <taxon>Peronosporaceae</taxon>
        <taxon>Bremia</taxon>
    </lineage>
</organism>
<dbReference type="RefSeq" id="XP_067820915.1">
    <property type="nucleotide sequence ID" value="XM_067965971.1"/>
</dbReference>
<gene>
    <name evidence="1" type="ORF">CCR75_007915</name>
</gene>
<evidence type="ECO:0000313" key="2">
    <source>
        <dbReference type="Proteomes" id="UP000294530"/>
    </source>
</evidence>
<evidence type="ECO:0000313" key="1">
    <source>
        <dbReference type="EMBL" id="TDH71416.1"/>
    </source>
</evidence>
<keyword evidence="2" id="KW-1185">Reference proteome</keyword>
<proteinExistence type="predicted"/>
<dbReference type="KEGG" id="blac:94351642"/>
<name>A0A976IGX3_BRELC</name>
<dbReference type="AlphaFoldDB" id="A0A976IGX3"/>
<reference evidence="1 2" key="1">
    <citation type="journal article" date="2021" name="Genome Biol.">
        <title>AFLAP: assembly-free linkage analysis pipeline using k-mers from genome sequencing data.</title>
        <authorList>
            <person name="Fletcher K."/>
            <person name="Zhang L."/>
            <person name="Gil J."/>
            <person name="Han R."/>
            <person name="Cavanaugh K."/>
            <person name="Michelmore R."/>
        </authorList>
    </citation>
    <scope>NUCLEOTIDE SEQUENCE [LARGE SCALE GENOMIC DNA]</scope>
    <source>
        <strain evidence="1 2">SF5</strain>
    </source>
</reference>
<sequence length="193" mass="21425">MNEDVIKIARWASSTARVKLPEGVRLPTASNEITGVQLRLQSNVPFLVTIDTSNWMLPSGHGHRAPVAVDTRFVPLHRLQVEVFVIGTVEDEKGNSVMETLDRSGVSNEAEKLIACVFGLDLDPGIYELPLSVFTQDAGFQNEHLIWSSFVAIRVVTVRLPTPTSSRFRLGLWQHWRGCSAWPSGAIVERPPL</sequence>
<comment type="caution">
    <text evidence="1">The sequence shown here is derived from an EMBL/GenBank/DDBJ whole genome shotgun (WGS) entry which is preliminary data.</text>
</comment>
<accession>A0A976IGX3</accession>
<protein>
    <submittedName>
        <fullName evidence="1">Uncharacterized protein</fullName>
    </submittedName>
</protein>
<dbReference type="Proteomes" id="UP000294530">
    <property type="component" value="Unassembled WGS sequence"/>
</dbReference>